<name>A0ABV1RHG8_9ALTE</name>
<dbReference type="PROSITE" id="PS51819">
    <property type="entry name" value="VOC"/>
    <property type="match status" value="1"/>
</dbReference>
<dbReference type="Proteomes" id="UP001467690">
    <property type="component" value="Unassembled WGS sequence"/>
</dbReference>
<reference evidence="3 4" key="1">
    <citation type="submission" date="2024-06" db="EMBL/GenBank/DDBJ databases">
        <authorList>
            <person name="Chen R.Y."/>
        </authorList>
    </citation>
    <scope>NUCLEOTIDE SEQUENCE [LARGE SCALE GENOMIC DNA]</scope>
    <source>
        <strain evidence="3 4">D2</strain>
    </source>
</reference>
<dbReference type="InterPro" id="IPR004360">
    <property type="entry name" value="Glyas_Fos-R_dOase_dom"/>
</dbReference>
<dbReference type="PROSITE" id="PS00934">
    <property type="entry name" value="GLYOXALASE_I_1"/>
    <property type="match status" value="1"/>
</dbReference>
<evidence type="ECO:0000313" key="3">
    <source>
        <dbReference type="EMBL" id="MER2492177.1"/>
    </source>
</evidence>
<protein>
    <submittedName>
        <fullName evidence="3">VOC family protein</fullName>
    </submittedName>
</protein>
<dbReference type="InterPro" id="IPR018146">
    <property type="entry name" value="Glyoxalase_1_CS"/>
</dbReference>
<dbReference type="InterPro" id="IPR029068">
    <property type="entry name" value="Glyas_Bleomycin-R_OHBP_Dase"/>
</dbReference>
<sequence length="142" mass="15738">MLLSARHTGIVVKNLTKSLDFYTSLGFVEQSRDTESGYFIEQVTGICGVTLHWVKLSLSDGFLLEILKYEQNKCQKLEPPEPSKLGCSHIAFTVSNAQDVCQKIESLGGKVINQPAKSPNGQVKVAYCYDTENILLEIVEVL</sequence>
<dbReference type="SUPFAM" id="SSF54593">
    <property type="entry name" value="Glyoxalase/Bleomycin resistance protein/Dihydroxybiphenyl dioxygenase"/>
    <property type="match status" value="1"/>
</dbReference>
<organism evidence="3 4">
    <name type="scientific">Catenovulum sediminis</name>
    <dbReference type="NCBI Taxonomy" id="1740262"/>
    <lineage>
        <taxon>Bacteria</taxon>
        <taxon>Pseudomonadati</taxon>
        <taxon>Pseudomonadota</taxon>
        <taxon>Gammaproteobacteria</taxon>
        <taxon>Alteromonadales</taxon>
        <taxon>Alteromonadaceae</taxon>
        <taxon>Catenovulum</taxon>
    </lineage>
</organism>
<dbReference type="InterPro" id="IPR037523">
    <property type="entry name" value="VOC_core"/>
</dbReference>
<evidence type="ECO:0000259" key="2">
    <source>
        <dbReference type="PROSITE" id="PS51819"/>
    </source>
</evidence>
<feature type="domain" description="VOC" evidence="2">
    <location>
        <begin position="4"/>
        <end position="141"/>
    </location>
</feature>
<gene>
    <name evidence="3" type="ORF">ABS311_09815</name>
</gene>
<proteinExistence type="predicted"/>
<dbReference type="Pfam" id="PF00903">
    <property type="entry name" value="Glyoxalase"/>
    <property type="match status" value="1"/>
</dbReference>
<evidence type="ECO:0000256" key="1">
    <source>
        <dbReference type="ARBA" id="ARBA00022723"/>
    </source>
</evidence>
<comment type="caution">
    <text evidence="3">The sequence shown here is derived from an EMBL/GenBank/DDBJ whole genome shotgun (WGS) entry which is preliminary data.</text>
</comment>
<dbReference type="CDD" id="cd06587">
    <property type="entry name" value="VOC"/>
    <property type="match status" value="1"/>
</dbReference>
<keyword evidence="1" id="KW-0479">Metal-binding</keyword>
<keyword evidence="4" id="KW-1185">Reference proteome</keyword>
<evidence type="ECO:0000313" key="4">
    <source>
        <dbReference type="Proteomes" id="UP001467690"/>
    </source>
</evidence>
<accession>A0ABV1RHG8</accession>
<dbReference type="RefSeq" id="WP_350401680.1">
    <property type="nucleotide sequence ID" value="NZ_JBELOE010000200.1"/>
</dbReference>
<dbReference type="EMBL" id="JBELOE010000200">
    <property type="protein sequence ID" value="MER2492177.1"/>
    <property type="molecule type" value="Genomic_DNA"/>
</dbReference>
<dbReference type="Gene3D" id="3.10.180.10">
    <property type="entry name" value="2,3-Dihydroxybiphenyl 1,2-Dioxygenase, domain 1"/>
    <property type="match status" value="1"/>
</dbReference>